<evidence type="ECO:0000256" key="1">
    <source>
        <dbReference type="SAM" id="SignalP"/>
    </source>
</evidence>
<organism evidence="3 4">
    <name type="scientific">Treponema saccharophilum DSM 2985</name>
    <dbReference type="NCBI Taxonomy" id="907348"/>
    <lineage>
        <taxon>Bacteria</taxon>
        <taxon>Pseudomonadati</taxon>
        <taxon>Spirochaetota</taxon>
        <taxon>Spirochaetia</taxon>
        <taxon>Spirochaetales</taxon>
        <taxon>Treponemataceae</taxon>
        <taxon>Treponema</taxon>
    </lineage>
</organism>
<dbReference type="Pfam" id="PF13308">
    <property type="entry name" value="YARHG"/>
    <property type="match status" value="1"/>
</dbReference>
<dbReference type="InterPro" id="IPR025582">
    <property type="entry name" value="YARHG_dom"/>
</dbReference>
<comment type="caution">
    <text evidence="3">The sequence shown here is derived from an EMBL/GenBank/DDBJ whole genome shotgun (WGS) entry which is preliminary data.</text>
</comment>
<name>H7EM48_9SPIR</name>
<keyword evidence="4" id="KW-1185">Reference proteome</keyword>
<dbReference type="Gene3D" id="1.20.58.1690">
    <property type="match status" value="1"/>
</dbReference>
<dbReference type="STRING" id="907348.TresaDRAFT_1348"/>
<feature type="domain" description="YARHG" evidence="2">
    <location>
        <begin position="143"/>
        <end position="232"/>
    </location>
</feature>
<sequence length="232" mass="27696">MKKMFLILAAAVVLSSVAWADEFFKCRKETYIYNYKYAVHIGEEYSEEFYFINNFMIYEYQVPTNGLIVFYKNEKGNYYRVFGNYGNYHPDYLGDGIFSAAKYDFNEPPKANIKNVEEIKYSKTDFYRILADEFYRWYLQNEAFNNSSYNPDFDCLAAFVEIAKIFSKEDLRILRNTIYAKYGYEFKSADLKEIFSKCDWYYVPKGNSNENIEKRFNRLESSLLEVIKLAEK</sequence>
<reference evidence="3 4" key="1">
    <citation type="submission" date="2011-09" db="EMBL/GenBank/DDBJ databases">
        <title>The draft genome of Treponema saccharophilum DSM 2985.</title>
        <authorList>
            <consortium name="US DOE Joint Genome Institute (JGI-PGF)"/>
            <person name="Lucas S."/>
            <person name="Copeland A."/>
            <person name="Lapidus A."/>
            <person name="Glavina del Rio T."/>
            <person name="Dalin E."/>
            <person name="Tice H."/>
            <person name="Bruce D."/>
            <person name="Goodwin L."/>
            <person name="Pitluck S."/>
            <person name="Peters L."/>
            <person name="Kyrpides N."/>
            <person name="Mavromatis K."/>
            <person name="Ivanova N."/>
            <person name="Markowitz V."/>
            <person name="Cheng J.-F."/>
            <person name="Hugenholtz P."/>
            <person name="Woyke T."/>
            <person name="Wu D."/>
            <person name="Gronow S."/>
            <person name="Wellnitz S."/>
            <person name="Brambilla E."/>
            <person name="Klenk H.-P."/>
            <person name="Eisen J.A."/>
        </authorList>
    </citation>
    <scope>NUCLEOTIDE SEQUENCE [LARGE SCALE GENOMIC DNA]</scope>
    <source>
        <strain evidence="3 4">DSM 2985</strain>
    </source>
</reference>
<dbReference type="SMART" id="SM01324">
    <property type="entry name" value="YARHG"/>
    <property type="match status" value="1"/>
</dbReference>
<dbReference type="RefSeq" id="WP_002705236.1">
    <property type="nucleotide sequence ID" value="NZ_AGRW01000050.1"/>
</dbReference>
<feature type="signal peptide" evidence="1">
    <location>
        <begin position="1"/>
        <end position="20"/>
    </location>
</feature>
<gene>
    <name evidence="3" type="ORF">TresaDRAFT_1348</name>
</gene>
<dbReference type="PATRIC" id="fig|907348.3.peg.2001"/>
<dbReference type="AlphaFoldDB" id="H7EM48"/>
<protein>
    <recommendedName>
        <fullName evidence="2">YARHG domain-containing protein</fullName>
    </recommendedName>
</protein>
<evidence type="ECO:0000259" key="2">
    <source>
        <dbReference type="SMART" id="SM01324"/>
    </source>
</evidence>
<evidence type="ECO:0000313" key="4">
    <source>
        <dbReference type="Proteomes" id="UP000003571"/>
    </source>
</evidence>
<accession>H7EM48</accession>
<dbReference type="InterPro" id="IPR038434">
    <property type="entry name" value="YARHG_sf"/>
</dbReference>
<dbReference type="Proteomes" id="UP000003571">
    <property type="component" value="Unassembled WGS sequence"/>
</dbReference>
<dbReference type="OrthoDB" id="361748at2"/>
<keyword evidence="1" id="KW-0732">Signal</keyword>
<feature type="chain" id="PRO_5003609261" description="YARHG domain-containing protein" evidence="1">
    <location>
        <begin position="21"/>
        <end position="232"/>
    </location>
</feature>
<proteinExistence type="predicted"/>
<dbReference type="EMBL" id="AGRW01000050">
    <property type="protein sequence ID" value="EIC01456.1"/>
    <property type="molecule type" value="Genomic_DNA"/>
</dbReference>
<evidence type="ECO:0000313" key="3">
    <source>
        <dbReference type="EMBL" id="EIC01456.1"/>
    </source>
</evidence>